<proteinExistence type="predicted"/>
<keyword evidence="2" id="KW-1185">Reference proteome</keyword>
<dbReference type="Proteomes" id="UP000220133">
    <property type="component" value="Chromosome"/>
</dbReference>
<accession>A0A291QYU2</accession>
<dbReference type="InterPro" id="IPR032299">
    <property type="entry name" value="DUF4843"/>
</dbReference>
<dbReference type="EMBL" id="CP023777">
    <property type="protein sequence ID" value="ATL49107.1"/>
    <property type="molecule type" value="Genomic_DNA"/>
</dbReference>
<reference evidence="1 2" key="1">
    <citation type="submission" date="2017-10" db="EMBL/GenBank/DDBJ databases">
        <title>Paenichitinophaga pekingensis gen. nov., sp. nov., isolated from activated sludge.</title>
        <authorList>
            <person name="Jin D."/>
            <person name="Kong X."/>
            <person name="Deng Y."/>
            <person name="Bai Z."/>
        </authorList>
    </citation>
    <scope>NUCLEOTIDE SEQUENCE [LARGE SCALE GENOMIC DNA]</scope>
    <source>
        <strain evidence="1 2">13</strain>
    </source>
</reference>
<sequence length="256" mass="29377">MKLKNILKFILPVVAFIMTSCSKEEIKFYDGTPNVYFYWSVEREFSWADLKDSTEITFAYYSARVTDTVYNIPINVAAAPTDYDRVINFEVLPGSNAVKGKHYDWNADQLILEAGKNQAILPITFHRTEDMATDTIIMDIALKDSKDFKVNMSSVVLDEVTGKKRNLTTWRIYVSDIVTKPGTWLDFLFGKFSLKKYKLISEVLNISYSDFASVRDIPTVMGYATIVQRYLNLQRQNGNIIYDEDGTEMTMGSYVQ</sequence>
<evidence type="ECO:0000313" key="1">
    <source>
        <dbReference type="EMBL" id="ATL49107.1"/>
    </source>
</evidence>
<dbReference type="Pfam" id="PF16132">
    <property type="entry name" value="DUF4843"/>
    <property type="match status" value="1"/>
</dbReference>
<dbReference type="PROSITE" id="PS51257">
    <property type="entry name" value="PROKAR_LIPOPROTEIN"/>
    <property type="match status" value="1"/>
</dbReference>
<evidence type="ECO:0000313" key="2">
    <source>
        <dbReference type="Proteomes" id="UP000220133"/>
    </source>
</evidence>
<gene>
    <name evidence="1" type="ORF">COR50_19095</name>
</gene>
<evidence type="ECO:0008006" key="3">
    <source>
        <dbReference type="Google" id="ProtNLM"/>
    </source>
</evidence>
<dbReference type="KEGG" id="cbae:COR50_19095"/>
<protein>
    <recommendedName>
        <fullName evidence="3">DUF4843 domain-containing protein</fullName>
    </recommendedName>
</protein>
<organism evidence="1 2">
    <name type="scientific">Chitinophaga caeni</name>
    <dbReference type="NCBI Taxonomy" id="2029983"/>
    <lineage>
        <taxon>Bacteria</taxon>
        <taxon>Pseudomonadati</taxon>
        <taxon>Bacteroidota</taxon>
        <taxon>Chitinophagia</taxon>
        <taxon>Chitinophagales</taxon>
        <taxon>Chitinophagaceae</taxon>
        <taxon>Chitinophaga</taxon>
    </lineage>
</organism>
<name>A0A291QYU2_9BACT</name>
<dbReference type="AlphaFoldDB" id="A0A291QYU2"/>
<dbReference type="RefSeq" id="WP_098195475.1">
    <property type="nucleotide sequence ID" value="NZ_CP023777.1"/>
</dbReference>
<dbReference type="OrthoDB" id="1096291at2"/>